<evidence type="ECO:0000313" key="3">
    <source>
        <dbReference type="WBParaSite" id="EEL_0000909101-mRNA-1"/>
    </source>
</evidence>
<keyword evidence="1" id="KW-0812">Transmembrane</keyword>
<dbReference type="Proteomes" id="UP000050640">
    <property type="component" value="Unplaced"/>
</dbReference>
<dbReference type="AlphaFoldDB" id="A0A0R3S2X5"/>
<sequence>MLTWQRQIYSGTPKLRMLNTICTYTLCPERERRYIYIVSANVYIRTSVNVKITQQLALWIFDCDKLNIPIYNLHYETYSGKIVDFYSPNSKKCVLLMHNDEMKLLTLYPLLVNKETNETVEILCRNWKIDASETLRVRYGGLPFGYIVVSGYTTPEFGNVLDVRMLPADPGSVTIPAINMYKQMEPKWFIFLYFGTLFLWLSHIDGGFYAYWFIRALAWINGGRLLLNLGPNPSLYIFKLDMNCFRLSTKNVQANRTWLKLGGHAMIDVMNYGSAVMSELTHRCNIIRVTEFPPPFVPRTLCRQALNKCIELYSKLRSSEMLRLECGIVDYPELYFC</sequence>
<proteinExistence type="predicted"/>
<keyword evidence="1" id="KW-0472">Membrane</keyword>
<evidence type="ECO:0000256" key="1">
    <source>
        <dbReference type="SAM" id="Phobius"/>
    </source>
</evidence>
<protein>
    <submittedName>
        <fullName evidence="3">SOCS box domain-containing protein</fullName>
    </submittedName>
</protein>
<keyword evidence="2" id="KW-1185">Reference proteome</keyword>
<dbReference type="WBParaSite" id="EEL_0000909101-mRNA-1">
    <property type="protein sequence ID" value="EEL_0000909101-mRNA-1"/>
    <property type="gene ID" value="EEL_0000909101"/>
</dbReference>
<feature type="transmembrane region" description="Helical" evidence="1">
    <location>
        <begin position="188"/>
        <end position="204"/>
    </location>
</feature>
<organism evidence="2 3">
    <name type="scientific">Elaeophora elaphi</name>
    <dbReference type="NCBI Taxonomy" id="1147741"/>
    <lineage>
        <taxon>Eukaryota</taxon>
        <taxon>Metazoa</taxon>
        <taxon>Ecdysozoa</taxon>
        <taxon>Nematoda</taxon>
        <taxon>Chromadorea</taxon>
        <taxon>Rhabditida</taxon>
        <taxon>Spirurina</taxon>
        <taxon>Spiruromorpha</taxon>
        <taxon>Filarioidea</taxon>
        <taxon>Onchocercidae</taxon>
        <taxon>Elaeophora</taxon>
    </lineage>
</organism>
<keyword evidence="1" id="KW-1133">Transmembrane helix</keyword>
<evidence type="ECO:0000313" key="2">
    <source>
        <dbReference type="Proteomes" id="UP000050640"/>
    </source>
</evidence>
<reference evidence="3" key="1">
    <citation type="submission" date="2017-02" db="UniProtKB">
        <authorList>
            <consortium name="WormBaseParasite"/>
        </authorList>
    </citation>
    <scope>IDENTIFICATION</scope>
</reference>
<dbReference type="STRING" id="1147741.A0A0R3S2X5"/>
<name>A0A0R3S2X5_9BILA</name>
<accession>A0A0R3S2X5</accession>